<dbReference type="RefSeq" id="WP_346241582.1">
    <property type="nucleotide sequence ID" value="NZ_JAZHYP010000003.1"/>
</dbReference>
<evidence type="ECO:0000256" key="4">
    <source>
        <dbReference type="ARBA" id="ARBA00023136"/>
    </source>
</evidence>
<feature type="transmembrane region" description="Helical" evidence="5">
    <location>
        <begin position="15"/>
        <end position="48"/>
    </location>
</feature>
<keyword evidence="3 5" id="KW-1133">Transmembrane helix</keyword>
<gene>
    <name evidence="7" type="ORF">VP395_08800</name>
</gene>
<feature type="transmembrane region" description="Helical" evidence="5">
    <location>
        <begin position="156"/>
        <end position="176"/>
    </location>
</feature>
<comment type="subcellular location">
    <subcellularLocation>
        <location evidence="1">Membrane</location>
        <topology evidence="1">Multi-pass membrane protein</topology>
    </subcellularLocation>
</comment>
<dbReference type="Pfam" id="PF04932">
    <property type="entry name" value="Wzy_C"/>
    <property type="match status" value="1"/>
</dbReference>
<dbReference type="PANTHER" id="PTHR37422">
    <property type="entry name" value="TEICHURONIC ACID BIOSYNTHESIS PROTEIN TUAE"/>
    <property type="match status" value="1"/>
</dbReference>
<keyword evidence="4 5" id="KW-0472">Membrane</keyword>
<reference evidence="7 8" key="1">
    <citation type="submission" date="2024-01" db="EMBL/GenBank/DDBJ databases">
        <title>Mariniflexile litorale sp. nov., isolated from the shallow sediments of the Sea of Japan.</title>
        <authorList>
            <person name="Romanenko L."/>
            <person name="Bystritskaya E."/>
            <person name="Isaeva M."/>
        </authorList>
    </citation>
    <scope>NUCLEOTIDE SEQUENCE [LARGE SCALE GENOMIC DNA]</scope>
    <source>
        <strain evidence="7 8">KCTC 32427</strain>
    </source>
</reference>
<accession>A0ABV0A9P4</accession>
<dbReference type="GO" id="GO:0016874">
    <property type="term" value="F:ligase activity"/>
    <property type="evidence" value="ECO:0007669"/>
    <property type="project" value="UniProtKB-KW"/>
</dbReference>
<evidence type="ECO:0000313" key="7">
    <source>
        <dbReference type="EMBL" id="MEN3323823.1"/>
    </source>
</evidence>
<name>A0ABV0A9P4_9FLAO</name>
<dbReference type="InterPro" id="IPR007016">
    <property type="entry name" value="O-antigen_ligase-rel_domated"/>
</dbReference>
<evidence type="ECO:0000259" key="6">
    <source>
        <dbReference type="Pfam" id="PF04932"/>
    </source>
</evidence>
<comment type="caution">
    <text evidence="7">The sequence shown here is derived from an EMBL/GenBank/DDBJ whole genome shotgun (WGS) entry which is preliminary data.</text>
</comment>
<dbReference type="EMBL" id="JAZHYP010000003">
    <property type="protein sequence ID" value="MEN3323823.1"/>
    <property type="molecule type" value="Genomic_DNA"/>
</dbReference>
<dbReference type="PANTHER" id="PTHR37422:SF17">
    <property type="entry name" value="O-ANTIGEN LIGASE"/>
    <property type="match status" value="1"/>
</dbReference>
<keyword evidence="2 5" id="KW-0812">Transmembrane</keyword>
<feature type="transmembrane region" description="Helical" evidence="5">
    <location>
        <begin position="60"/>
        <end position="80"/>
    </location>
</feature>
<keyword evidence="7" id="KW-0436">Ligase</keyword>
<keyword evidence="8" id="KW-1185">Reference proteome</keyword>
<feature type="transmembrane region" description="Helical" evidence="5">
    <location>
        <begin position="92"/>
        <end position="110"/>
    </location>
</feature>
<evidence type="ECO:0000256" key="5">
    <source>
        <dbReference type="SAM" id="Phobius"/>
    </source>
</evidence>
<dbReference type="InterPro" id="IPR051533">
    <property type="entry name" value="WaaL-like"/>
</dbReference>
<feature type="transmembrane region" description="Helical" evidence="5">
    <location>
        <begin position="188"/>
        <end position="217"/>
    </location>
</feature>
<dbReference type="Proteomes" id="UP001416393">
    <property type="component" value="Unassembled WGS sequence"/>
</dbReference>
<evidence type="ECO:0000256" key="2">
    <source>
        <dbReference type="ARBA" id="ARBA00022692"/>
    </source>
</evidence>
<feature type="domain" description="O-antigen ligase-related" evidence="6">
    <location>
        <begin position="188"/>
        <end position="347"/>
    </location>
</feature>
<feature type="transmembrane region" description="Helical" evidence="5">
    <location>
        <begin position="338"/>
        <end position="357"/>
    </location>
</feature>
<feature type="transmembrane region" description="Helical" evidence="5">
    <location>
        <begin position="363"/>
        <end position="383"/>
    </location>
</feature>
<feature type="transmembrane region" description="Helical" evidence="5">
    <location>
        <begin position="117"/>
        <end position="136"/>
    </location>
</feature>
<evidence type="ECO:0000256" key="3">
    <source>
        <dbReference type="ARBA" id="ARBA00022989"/>
    </source>
</evidence>
<evidence type="ECO:0000256" key="1">
    <source>
        <dbReference type="ARBA" id="ARBA00004141"/>
    </source>
</evidence>
<evidence type="ECO:0000313" key="8">
    <source>
        <dbReference type="Proteomes" id="UP001416393"/>
    </source>
</evidence>
<sequence length="409" mass="47671">MNVIKIKDLLNSQEFLAYLIGLVLSTLLIGYAPSSIALGFFLFFSFRYSFLQKKKLKTDLYLLLPMLLYVLFVLTFIWSVNQGQTKTGLERTIALLVVPLAFNVIPKVSFENYKRILNVFTFSNLLFGLVFLINAFDTFHRTNSISVFTYHELVSLLDLNAIYVSVIFSISLFYLLTKTRKTKWDLWMIVFFLILLLLLSSKTVMFVLFIGIFIYLFCYGTKISKTKTLLGLIGLGLLIGIGSINLKQRVLFEKDTNLSEILEKEQFGQIYPWTGSSIRLLQLRILKEQLEEESIFWKGFGLFASRDNLKKRHIKFDTYPTFHDYNYHNQYAQIFSETGIFGICLLIMMLLIPLYKVLKSKNFLFTMFYILVGSVFFTESLLWRQQGLFLFVILYCLTTRTSFEKTHTS</sequence>
<proteinExistence type="predicted"/>
<protein>
    <submittedName>
        <fullName evidence="7">O-antigen ligase family protein</fullName>
    </submittedName>
</protein>
<feature type="transmembrane region" description="Helical" evidence="5">
    <location>
        <begin position="229"/>
        <end position="246"/>
    </location>
</feature>
<organism evidence="7 8">
    <name type="scientific">Mariniflexile soesokkakense</name>
    <dbReference type="NCBI Taxonomy" id="1343160"/>
    <lineage>
        <taxon>Bacteria</taxon>
        <taxon>Pseudomonadati</taxon>
        <taxon>Bacteroidota</taxon>
        <taxon>Flavobacteriia</taxon>
        <taxon>Flavobacteriales</taxon>
        <taxon>Flavobacteriaceae</taxon>
        <taxon>Mariniflexile</taxon>
    </lineage>
</organism>